<dbReference type="GO" id="GO:0006508">
    <property type="term" value="P:proteolysis"/>
    <property type="evidence" value="ECO:0007669"/>
    <property type="project" value="InterPro"/>
</dbReference>
<dbReference type="EMBL" id="CAJNOQ010006995">
    <property type="protein sequence ID" value="CAF1154455.1"/>
    <property type="molecule type" value="Genomic_DNA"/>
</dbReference>
<comment type="caution">
    <text evidence="6">The sequence shown here is derived from an EMBL/GenBank/DDBJ whole genome shotgun (WGS) entry which is preliminary data.</text>
</comment>
<dbReference type="OrthoDB" id="206201at2759"/>
<evidence type="ECO:0000256" key="2">
    <source>
        <dbReference type="ARBA" id="ARBA00005634"/>
    </source>
</evidence>
<feature type="region of interest" description="Disordered" evidence="3">
    <location>
        <begin position="82"/>
        <end position="143"/>
    </location>
</feature>
<keyword evidence="8" id="KW-1185">Reference proteome</keyword>
<feature type="compositionally biased region" description="Low complexity" evidence="3">
    <location>
        <begin position="87"/>
        <end position="111"/>
    </location>
</feature>
<protein>
    <recommendedName>
        <fullName evidence="9">Peptide hydrolase</fullName>
    </recommendedName>
</protein>
<evidence type="ECO:0000313" key="7">
    <source>
        <dbReference type="EMBL" id="CAF3917898.1"/>
    </source>
</evidence>
<evidence type="ECO:0000259" key="4">
    <source>
        <dbReference type="Pfam" id="PF02225"/>
    </source>
</evidence>
<dbReference type="InterPro" id="IPR045175">
    <property type="entry name" value="M28_fam"/>
</dbReference>
<dbReference type="PANTHER" id="PTHR12147:SF26">
    <property type="entry name" value="PEPTIDASE M28 DOMAIN-CONTAINING PROTEIN"/>
    <property type="match status" value="1"/>
</dbReference>
<evidence type="ECO:0000259" key="5">
    <source>
        <dbReference type="Pfam" id="PF04389"/>
    </source>
</evidence>
<proteinExistence type="inferred from homology"/>
<organism evidence="6 8">
    <name type="scientific">Didymodactylos carnosus</name>
    <dbReference type="NCBI Taxonomy" id="1234261"/>
    <lineage>
        <taxon>Eukaryota</taxon>
        <taxon>Metazoa</taxon>
        <taxon>Spiralia</taxon>
        <taxon>Gnathifera</taxon>
        <taxon>Rotifera</taxon>
        <taxon>Eurotatoria</taxon>
        <taxon>Bdelloidea</taxon>
        <taxon>Philodinida</taxon>
        <taxon>Philodinidae</taxon>
        <taxon>Didymodactylos</taxon>
    </lineage>
</organism>
<feature type="domain" description="Peptidase M28" evidence="5">
    <location>
        <begin position="375"/>
        <end position="610"/>
    </location>
</feature>
<dbReference type="Proteomes" id="UP000681722">
    <property type="component" value="Unassembled WGS sequence"/>
</dbReference>
<dbReference type="InterPro" id="IPR003137">
    <property type="entry name" value="PA_domain"/>
</dbReference>
<dbReference type="InterPro" id="IPR046450">
    <property type="entry name" value="PA_dom_sf"/>
</dbReference>
<comment type="cofactor">
    <cofactor evidence="1">
        <name>Zn(2+)</name>
        <dbReference type="ChEBI" id="CHEBI:29105"/>
    </cofactor>
</comment>
<dbReference type="Pfam" id="PF02225">
    <property type="entry name" value="PA"/>
    <property type="match status" value="1"/>
</dbReference>
<dbReference type="InterPro" id="IPR007484">
    <property type="entry name" value="Peptidase_M28"/>
</dbReference>
<evidence type="ECO:0000256" key="1">
    <source>
        <dbReference type="ARBA" id="ARBA00001947"/>
    </source>
</evidence>
<evidence type="ECO:0008006" key="9">
    <source>
        <dbReference type="Google" id="ProtNLM"/>
    </source>
</evidence>
<reference evidence="6" key="1">
    <citation type="submission" date="2021-02" db="EMBL/GenBank/DDBJ databases">
        <authorList>
            <person name="Nowell W R."/>
        </authorList>
    </citation>
    <scope>NUCLEOTIDE SEQUENCE</scope>
</reference>
<dbReference type="GO" id="GO:0008235">
    <property type="term" value="F:metalloexopeptidase activity"/>
    <property type="evidence" value="ECO:0007669"/>
    <property type="project" value="InterPro"/>
</dbReference>
<feature type="domain" description="PA" evidence="4">
    <location>
        <begin position="258"/>
        <end position="345"/>
    </location>
</feature>
<comment type="similarity">
    <text evidence="2">Belongs to the peptidase M28 family. M28B subfamily.</text>
</comment>
<dbReference type="Proteomes" id="UP000663829">
    <property type="component" value="Unassembled WGS sequence"/>
</dbReference>
<dbReference type="PANTHER" id="PTHR12147">
    <property type="entry name" value="METALLOPEPTIDASE M28 FAMILY MEMBER"/>
    <property type="match status" value="1"/>
</dbReference>
<dbReference type="SUPFAM" id="SSF53187">
    <property type="entry name" value="Zn-dependent exopeptidases"/>
    <property type="match status" value="1"/>
</dbReference>
<dbReference type="SUPFAM" id="SSF52025">
    <property type="entry name" value="PA domain"/>
    <property type="match status" value="1"/>
</dbReference>
<evidence type="ECO:0000313" key="6">
    <source>
        <dbReference type="EMBL" id="CAF1154455.1"/>
    </source>
</evidence>
<evidence type="ECO:0000256" key="3">
    <source>
        <dbReference type="SAM" id="MobiDB-lite"/>
    </source>
</evidence>
<dbReference type="AlphaFoldDB" id="A0A814SZ46"/>
<dbReference type="Gene3D" id="3.40.630.10">
    <property type="entry name" value="Zn peptidases"/>
    <property type="match status" value="1"/>
</dbReference>
<accession>A0A814SZ46</accession>
<dbReference type="Gene3D" id="3.50.30.30">
    <property type="match status" value="1"/>
</dbReference>
<sequence length="636" mass="70132">RKRQAPSQTEKQFIRYYYVTKAANNSEILQMTVEFRLVFSIDCLTLICQTGILQTVTTQLLIRIRFEESLFITFFAPAMSSGGNGGSSNNNLTTLQIPPTTTVSSQPQSSTWSKPGDVSFTQGISNSSEPTKPSETKTESTSSVQSFTSLFPSKISIQIDQMLNHLQEFQNIADASGGTRATGTQGFNATLDYITTYLTQNTNFKVDKRFLKVNAFRVLGSPKLILFINNAQTNFIYGFHFYAMTHSSSANFSSPVRLIKVPNFGCSDADWLAVSSPPANGSVALVQRGNCTFEEKSLLATKYNVAGLLLYNGGTPPDRLEPFQAAVSENSIYPALTLSYQAGMTLVKATSNPSANASVLINFDVQYQSLIGVNNICADTPGGNPKTTIIIGSHSDSVQEGPGINDNGSGSAANLVLAVNLARLFRTSEYKEYPNRVRFCWWAAEEGKEVGSKDYVKKAKNSTIIGERLQDVLVNLNFDMLGSPNYKFGIYDYRTTTYTTGASALPGSKRLSELFRDWFINQELPWSWTDLDARSDYVPFLAEGIAVGGLFGGAERQKTKDEHDCYAEVLGQGQGGIVHTSYDPCYHQACDTIENINTFAYQRMVQAAAYTLEYLGKQKDLKTWLYSSPQTKEFES</sequence>
<feature type="non-terminal residue" evidence="6">
    <location>
        <position position="1"/>
    </location>
</feature>
<evidence type="ECO:0000313" key="8">
    <source>
        <dbReference type="Proteomes" id="UP000663829"/>
    </source>
</evidence>
<name>A0A814SZ46_9BILA</name>
<dbReference type="EMBL" id="CAJOBC010006994">
    <property type="protein sequence ID" value="CAF3917898.1"/>
    <property type="molecule type" value="Genomic_DNA"/>
</dbReference>
<dbReference type="Pfam" id="PF04389">
    <property type="entry name" value="Peptidase_M28"/>
    <property type="match status" value="1"/>
</dbReference>
<gene>
    <name evidence="6" type="ORF">GPM918_LOCUS21355</name>
    <name evidence="7" type="ORF">SRO942_LOCUS21352</name>
</gene>